<keyword evidence="6" id="KW-1185">Reference proteome</keyword>
<dbReference type="InterPro" id="IPR042121">
    <property type="entry name" value="MutL_C_regsub"/>
</dbReference>
<feature type="region of interest" description="Disordered" evidence="3">
    <location>
        <begin position="650"/>
        <end position="672"/>
    </location>
</feature>
<dbReference type="SUPFAM" id="SSF55874">
    <property type="entry name" value="ATPase domain of HSP90 chaperone/DNA topoisomerase II/histidine kinase"/>
    <property type="match status" value="1"/>
</dbReference>
<dbReference type="GO" id="GO:0032300">
    <property type="term" value="C:mismatch repair complex"/>
    <property type="evidence" value="ECO:0007669"/>
    <property type="project" value="InterPro"/>
</dbReference>
<dbReference type="EMBL" id="MCOG01000111">
    <property type="protein sequence ID" value="ORY45425.1"/>
    <property type="molecule type" value="Genomic_DNA"/>
</dbReference>
<dbReference type="SUPFAM" id="SSF54211">
    <property type="entry name" value="Ribosomal protein S5 domain 2-like"/>
    <property type="match status" value="1"/>
</dbReference>
<feature type="region of interest" description="Disordered" evidence="3">
    <location>
        <begin position="1102"/>
        <end position="1121"/>
    </location>
</feature>
<dbReference type="STRING" id="1754190.A0A1Y2CGH9"/>
<gene>
    <name evidence="5" type="ORF">LY90DRAFT_671538</name>
</gene>
<protein>
    <recommendedName>
        <fullName evidence="4">DNA mismatch repair protein S5 domain-containing protein</fullName>
    </recommendedName>
</protein>
<feature type="compositionally biased region" description="Low complexity" evidence="3">
    <location>
        <begin position="1102"/>
        <end position="1114"/>
    </location>
</feature>
<dbReference type="Gene3D" id="3.30.565.10">
    <property type="entry name" value="Histidine kinase-like ATPase, C-terminal domain"/>
    <property type="match status" value="1"/>
</dbReference>
<dbReference type="GO" id="GO:0140664">
    <property type="term" value="F:ATP-dependent DNA damage sensor activity"/>
    <property type="evidence" value="ECO:0007669"/>
    <property type="project" value="InterPro"/>
</dbReference>
<evidence type="ECO:0000313" key="6">
    <source>
        <dbReference type="Proteomes" id="UP000193920"/>
    </source>
</evidence>
<dbReference type="InterPro" id="IPR042120">
    <property type="entry name" value="MutL_C_dimsub"/>
</dbReference>
<dbReference type="NCBIfam" id="TIGR00585">
    <property type="entry name" value="mutl"/>
    <property type="match status" value="1"/>
</dbReference>
<dbReference type="InterPro" id="IPR002099">
    <property type="entry name" value="MutL/Mlh/PMS"/>
</dbReference>
<accession>A0A1Y2CGH9</accession>
<dbReference type="Pfam" id="PF13589">
    <property type="entry name" value="HATPase_c_3"/>
    <property type="match status" value="1"/>
</dbReference>
<evidence type="ECO:0000313" key="5">
    <source>
        <dbReference type="EMBL" id="ORY45425.1"/>
    </source>
</evidence>
<evidence type="ECO:0000256" key="1">
    <source>
        <dbReference type="ARBA" id="ARBA00006082"/>
    </source>
</evidence>
<feature type="region of interest" description="Disordered" evidence="3">
    <location>
        <begin position="459"/>
        <end position="483"/>
    </location>
</feature>
<evidence type="ECO:0000259" key="4">
    <source>
        <dbReference type="SMART" id="SM01340"/>
    </source>
</evidence>
<dbReference type="GO" id="GO:0030983">
    <property type="term" value="F:mismatched DNA binding"/>
    <property type="evidence" value="ECO:0007669"/>
    <property type="project" value="InterPro"/>
</dbReference>
<sequence>MFLKKLDFNTRNLLRSTYVITSIFQCIIELVENSLDAKATKIEIEIDFSKNDIHITDNGIGISLENLKVIGNRYVTSKCHTIEDLKQIKTYGFRGEALASIFQIADIEINTKIESSEEVYSLYVNYGKIKYCGISDNYIKYKSGTSIYVQNIFSKIPVRQKQLNKRRYIYEGIKKNIEILALIEPGVEFSVINKQNGRVILHTKSNNVSSLDTFKDLYDTLLSEDLISINLNSKDIPDYKFDKYSYSVSGFIGFSGSPKKYNEHFQRNYNDLFRPYIPTFILNTDKKLRKYPIFFLNISCSTDIYDICMDPSKRIVEFEDWESILNFIKLSIYNALEQYKINIQDYKESNDIERLSITQSKFFSSQSLNKKFSQNKDSIEKDRNSPLTYSTPFDKEISEDYIDISIRNDDNDIDDENNSIFSFSSSSNIDLFEEETINQKLNENKTTFGIRDKEEKINEEKKKDEKEKEKGKEEEEEEEEEEKLNIITDKEIENNNNYTINSNGDDTMRIFNFSENNFLNYTEFDDIDDLNKNDYSEFITQEKNDSSLELDIFPINKSIINEINENDYNIIEDDNNSNNINNENENIDLNKEIENINDNIISKLDENYNNESIAIKEKNDKVENNNIENSLKSDQNIILDNEFNTYSDMQQEKKLSNKRNGNKNQELNNEDSELELFDKYSYQSNSKSPIIQRAENIRRRKRKHLNEKTDHNYRINNSNKLSKSVNSFIEIAIDSKTKAKESTYNKKLTKIKINPLLERFKKFKKNNEMNIDLCSSLNNKNKNTDKNNDSNNVNLRGEIEYKDLRSKHEKKTTTSDINDSVEVSLKNQNELYESQSYRFNYETIYNKLINNKIIFNKQHLKNLQVIGQADQKFIVCKLTGYENKDKKKGNKKFSDILVLLDQHAIDERIQLEILIDQYKHGNSQGNGPEITNLTPAIRIILPNHEIKRIEEFTSEFKNIGIYFVEEDFKQSHINNDREITDQENEIINNYKSDYIDRDNHLKIGLFNLYNKNSILNNKNNENIGENKNEEEERKEEVNSSFTMNSSNISKSDELLSALSIIRIKKLPKLIVERCLTSVEKLTNIVRNCLYELEDSHSKYKSISSTISSPDKSSSFLENEKSKSNRSTNTSIFFSKNYQKEASLSIQSFNLSDRKLDFIPSSIYDILCSLACHKAIKFDDPLNLKECREIVEQMPSLKFPFQCAHGRPTIIPLINLTYLKQLSSLHIGFDKEYNSLLKKFSK</sequence>
<dbReference type="OrthoDB" id="429932at2759"/>
<reference evidence="5 6" key="1">
    <citation type="submission" date="2016-08" db="EMBL/GenBank/DDBJ databases">
        <title>A Parts List for Fungal Cellulosomes Revealed by Comparative Genomics.</title>
        <authorList>
            <consortium name="DOE Joint Genome Institute"/>
            <person name="Haitjema C.H."/>
            <person name="Gilmore S.P."/>
            <person name="Henske J.K."/>
            <person name="Solomon K.V."/>
            <person name="De Groot R."/>
            <person name="Kuo A."/>
            <person name="Mondo S.J."/>
            <person name="Salamov A.A."/>
            <person name="Labutti K."/>
            <person name="Zhao Z."/>
            <person name="Chiniquy J."/>
            <person name="Barry K."/>
            <person name="Brewer H.M."/>
            <person name="Purvine S.O."/>
            <person name="Wright A.T."/>
            <person name="Boxma B."/>
            <person name="Van Alen T."/>
            <person name="Hackstein J.H."/>
            <person name="Baker S.E."/>
            <person name="Grigoriev I.V."/>
            <person name="O'Malley M.A."/>
        </authorList>
    </citation>
    <scope>NUCLEOTIDE SEQUENCE [LARGE SCALE GENOMIC DNA]</scope>
    <source>
        <strain evidence="5 6">G1</strain>
    </source>
</reference>
<comment type="caution">
    <text evidence="5">The sequence shown here is derived from an EMBL/GenBank/DDBJ whole genome shotgun (WGS) entry which is preliminary data.</text>
</comment>
<dbReference type="InterPro" id="IPR036890">
    <property type="entry name" value="HATPase_C_sf"/>
</dbReference>
<proteinExistence type="inferred from homology"/>
<dbReference type="GO" id="GO:0006298">
    <property type="term" value="P:mismatch repair"/>
    <property type="evidence" value="ECO:0007669"/>
    <property type="project" value="InterPro"/>
</dbReference>
<feature type="compositionally biased region" description="Basic and acidic residues" evidence="3">
    <location>
        <begin position="459"/>
        <end position="473"/>
    </location>
</feature>
<dbReference type="PROSITE" id="PS00058">
    <property type="entry name" value="DNA_MISMATCH_REPAIR_1"/>
    <property type="match status" value="1"/>
</dbReference>
<dbReference type="InterPro" id="IPR037198">
    <property type="entry name" value="MutL_C_sf"/>
</dbReference>
<dbReference type="InterPro" id="IPR013507">
    <property type="entry name" value="DNA_mismatch_S5_2-like"/>
</dbReference>
<dbReference type="InterPro" id="IPR020568">
    <property type="entry name" value="Ribosomal_Su5_D2-typ_SF"/>
</dbReference>
<comment type="similarity">
    <text evidence="1">Belongs to the DNA mismatch repair MutL/HexB family.</text>
</comment>
<dbReference type="Proteomes" id="UP000193920">
    <property type="component" value="Unassembled WGS sequence"/>
</dbReference>
<dbReference type="SMART" id="SM01340">
    <property type="entry name" value="DNA_mis_repair"/>
    <property type="match status" value="1"/>
</dbReference>
<name>A0A1Y2CGH9_9FUNG</name>
<dbReference type="InterPro" id="IPR014762">
    <property type="entry name" value="DNA_mismatch_repair_CS"/>
</dbReference>
<evidence type="ECO:0000256" key="2">
    <source>
        <dbReference type="ARBA" id="ARBA00022763"/>
    </source>
</evidence>
<dbReference type="AlphaFoldDB" id="A0A1Y2CGH9"/>
<dbReference type="PANTHER" id="PTHR10073:SF47">
    <property type="entry name" value="DNA MISMATCH REPAIR PROTEIN MLH3"/>
    <property type="match status" value="1"/>
</dbReference>
<organism evidence="5 6">
    <name type="scientific">Neocallimastix californiae</name>
    <dbReference type="NCBI Taxonomy" id="1754190"/>
    <lineage>
        <taxon>Eukaryota</taxon>
        <taxon>Fungi</taxon>
        <taxon>Fungi incertae sedis</taxon>
        <taxon>Chytridiomycota</taxon>
        <taxon>Chytridiomycota incertae sedis</taxon>
        <taxon>Neocallimastigomycetes</taxon>
        <taxon>Neocallimastigales</taxon>
        <taxon>Neocallimastigaceae</taxon>
        <taxon>Neocallimastix</taxon>
    </lineage>
</organism>
<dbReference type="GO" id="GO:0016887">
    <property type="term" value="F:ATP hydrolysis activity"/>
    <property type="evidence" value="ECO:0007669"/>
    <property type="project" value="InterPro"/>
</dbReference>
<feature type="region of interest" description="Disordered" evidence="3">
    <location>
        <begin position="1019"/>
        <end position="1043"/>
    </location>
</feature>
<dbReference type="InterPro" id="IPR014721">
    <property type="entry name" value="Ribsml_uS5_D2-typ_fold_subgr"/>
</dbReference>
<evidence type="ECO:0000256" key="3">
    <source>
        <dbReference type="SAM" id="MobiDB-lite"/>
    </source>
</evidence>
<feature type="compositionally biased region" description="Basic and acidic residues" evidence="3">
    <location>
        <begin position="1024"/>
        <end position="1037"/>
    </location>
</feature>
<dbReference type="PANTHER" id="PTHR10073">
    <property type="entry name" value="DNA MISMATCH REPAIR PROTEIN MLH, PMS, MUTL"/>
    <property type="match status" value="1"/>
</dbReference>
<dbReference type="SUPFAM" id="SSF118116">
    <property type="entry name" value="DNA mismatch repair protein MutL"/>
    <property type="match status" value="2"/>
</dbReference>
<feature type="domain" description="DNA mismatch repair protein S5" evidence="4">
    <location>
        <begin position="214"/>
        <end position="337"/>
    </location>
</feature>
<dbReference type="Gene3D" id="3.30.1540.20">
    <property type="entry name" value="MutL, C-terminal domain, dimerisation subdomain"/>
    <property type="match status" value="2"/>
</dbReference>
<dbReference type="GO" id="GO:0005524">
    <property type="term" value="F:ATP binding"/>
    <property type="evidence" value="ECO:0007669"/>
    <property type="project" value="InterPro"/>
</dbReference>
<dbReference type="Gene3D" id="3.30.1370.100">
    <property type="entry name" value="MutL, C-terminal domain, regulatory subdomain"/>
    <property type="match status" value="1"/>
</dbReference>
<dbReference type="CDD" id="cd00782">
    <property type="entry name" value="MutL_Trans"/>
    <property type="match status" value="1"/>
</dbReference>
<dbReference type="Gene3D" id="3.30.230.10">
    <property type="match status" value="1"/>
</dbReference>
<keyword evidence="2" id="KW-0227">DNA damage</keyword>
<dbReference type="InterPro" id="IPR038973">
    <property type="entry name" value="MutL/Mlh/Pms-like"/>
</dbReference>